<dbReference type="RefSeq" id="WP_241552452.1">
    <property type="nucleotide sequence ID" value="NZ_JANCNS010000003.1"/>
</dbReference>
<feature type="signal peptide" evidence="1">
    <location>
        <begin position="1"/>
        <end position="19"/>
    </location>
</feature>
<evidence type="ECO:0000313" key="3">
    <source>
        <dbReference type="Proteomes" id="UP001155280"/>
    </source>
</evidence>
<accession>A0A9X2KYW7</accession>
<feature type="chain" id="PRO_5040769782" description="GLPGLI family protein" evidence="1">
    <location>
        <begin position="20"/>
        <end position="222"/>
    </location>
</feature>
<evidence type="ECO:0000256" key="1">
    <source>
        <dbReference type="SAM" id="SignalP"/>
    </source>
</evidence>
<protein>
    <recommendedName>
        <fullName evidence="4">GLPGLI family protein</fullName>
    </recommendedName>
</protein>
<keyword evidence="3" id="KW-1185">Reference proteome</keyword>
<evidence type="ECO:0000313" key="2">
    <source>
        <dbReference type="EMBL" id="MCP9200779.1"/>
    </source>
</evidence>
<comment type="caution">
    <text evidence="2">The sequence shown here is derived from an EMBL/GenBank/DDBJ whole genome shotgun (WGS) entry which is preliminary data.</text>
</comment>
<organism evidence="2 3">
    <name type="scientific">Christiangramia oceanisediminis</name>
    <dbReference type="NCBI Taxonomy" id="2920386"/>
    <lineage>
        <taxon>Bacteria</taxon>
        <taxon>Pseudomonadati</taxon>
        <taxon>Bacteroidota</taxon>
        <taxon>Flavobacteriia</taxon>
        <taxon>Flavobacteriales</taxon>
        <taxon>Flavobacteriaceae</taxon>
        <taxon>Christiangramia</taxon>
    </lineage>
</organism>
<dbReference type="Proteomes" id="UP001155280">
    <property type="component" value="Unassembled WGS sequence"/>
</dbReference>
<gene>
    <name evidence="2" type="ORF">MKO06_12740</name>
</gene>
<name>A0A9X2KYW7_9FLAO</name>
<dbReference type="EMBL" id="JANCNS010000003">
    <property type="protein sequence ID" value="MCP9200779.1"/>
    <property type="molecule type" value="Genomic_DNA"/>
</dbReference>
<reference evidence="2" key="1">
    <citation type="submission" date="2022-07" db="EMBL/GenBank/DDBJ databases">
        <title>Gramela sediminis sp. nov., isolated from deep-sea sediment of the Indian Ocean.</title>
        <authorList>
            <person name="Shi H."/>
        </authorList>
    </citation>
    <scope>NUCLEOTIDE SEQUENCE</scope>
    <source>
        <strain evidence="2">GC03-9</strain>
    </source>
</reference>
<dbReference type="AlphaFoldDB" id="A0A9X2KYW7"/>
<keyword evidence="1" id="KW-0732">Signal</keyword>
<evidence type="ECO:0008006" key="4">
    <source>
        <dbReference type="Google" id="ProtNLM"/>
    </source>
</evidence>
<sequence length="222" mass="25948">MQKIITFTLFLFFSFCIMAQDVTIGVYDPSSFFLTKEKEPDYDYTGSPYLEEEFKKGTIHDSERTSVDAYLRYNAFEDAIMIKADPNSEEVKFPRLKTITYEIDNYTYYLDEIDSEDGRLAGYFARFFEGENSSFIGRPDLRITPAKEGSSGYDKAEPAKVRVEMKYYMSVNGSEYKEVRTKEKDLKDFFSSKEMKDYFSDNKIKTTEDVVALLRFFESRAL</sequence>
<proteinExistence type="predicted"/>